<dbReference type="RefSeq" id="WP_230067402.1">
    <property type="nucleotide sequence ID" value="NZ_BAABLL010000004.1"/>
</dbReference>
<dbReference type="SUPFAM" id="SSF50475">
    <property type="entry name" value="FMN-binding split barrel"/>
    <property type="match status" value="1"/>
</dbReference>
<dbReference type="Pfam" id="PF12900">
    <property type="entry name" value="Pyridox_ox_2"/>
    <property type="match status" value="1"/>
</dbReference>
<keyword evidence="2" id="KW-1185">Reference proteome</keyword>
<sequence>MDTVGKQEVESLGKKECWEILASHVVGRLAVIVDGHPDIFPVNYVVDDGSVIFRTGAGTKLQWLLEPRPVALEIDGYDPHTELAWSVVLRGSAREITRAQGRADAKALPLDPWQGGPKDHFIRVGSLNLSGRRFHVTKADIWKTPLSDPRLASFE</sequence>
<gene>
    <name evidence="1" type="ORF">ACFOW9_09395</name>
</gene>
<accession>A0ABV8R050</accession>
<dbReference type="InterPro" id="IPR012349">
    <property type="entry name" value="Split_barrel_FMN-bd"/>
</dbReference>
<dbReference type="EMBL" id="JBHSCQ010000010">
    <property type="protein sequence ID" value="MFC4265812.1"/>
    <property type="molecule type" value="Genomic_DNA"/>
</dbReference>
<organism evidence="1 2">
    <name type="scientific">Arthrobacter cryoconiti</name>
    <dbReference type="NCBI Taxonomy" id="748907"/>
    <lineage>
        <taxon>Bacteria</taxon>
        <taxon>Bacillati</taxon>
        <taxon>Actinomycetota</taxon>
        <taxon>Actinomycetes</taxon>
        <taxon>Micrococcales</taxon>
        <taxon>Micrococcaceae</taxon>
        <taxon>Arthrobacter</taxon>
    </lineage>
</organism>
<comment type="caution">
    <text evidence="1">The sequence shown here is derived from an EMBL/GenBank/DDBJ whole genome shotgun (WGS) entry which is preliminary data.</text>
</comment>
<name>A0ABV8R050_9MICC</name>
<evidence type="ECO:0000313" key="2">
    <source>
        <dbReference type="Proteomes" id="UP001595773"/>
    </source>
</evidence>
<protein>
    <submittedName>
        <fullName evidence="1">Pyridoxamine 5'-phosphate oxidase family protein</fullName>
    </submittedName>
</protein>
<dbReference type="Gene3D" id="2.30.110.10">
    <property type="entry name" value="Electron Transport, Fmn-binding Protein, Chain A"/>
    <property type="match status" value="1"/>
</dbReference>
<proteinExistence type="predicted"/>
<reference evidence="2" key="1">
    <citation type="journal article" date="2019" name="Int. J. Syst. Evol. Microbiol.">
        <title>The Global Catalogue of Microorganisms (GCM) 10K type strain sequencing project: providing services to taxonomists for standard genome sequencing and annotation.</title>
        <authorList>
            <consortium name="The Broad Institute Genomics Platform"/>
            <consortium name="The Broad Institute Genome Sequencing Center for Infectious Disease"/>
            <person name="Wu L."/>
            <person name="Ma J."/>
        </authorList>
    </citation>
    <scope>NUCLEOTIDE SEQUENCE [LARGE SCALE GENOMIC DNA]</scope>
    <source>
        <strain evidence="2">CGMCC 1.10698</strain>
    </source>
</reference>
<evidence type="ECO:0000313" key="1">
    <source>
        <dbReference type="EMBL" id="MFC4265812.1"/>
    </source>
</evidence>
<dbReference type="Proteomes" id="UP001595773">
    <property type="component" value="Unassembled WGS sequence"/>
</dbReference>
<dbReference type="InterPro" id="IPR024747">
    <property type="entry name" value="Pyridox_Oxase-rel"/>
</dbReference>